<feature type="region of interest" description="Disordered" evidence="1">
    <location>
        <begin position="136"/>
        <end position="189"/>
    </location>
</feature>
<protein>
    <submittedName>
        <fullName evidence="2">Tetratricopeptide repeat protein</fullName>
    </submittedName>
</protein>
<evidence type="ECO:0000256" key="1">
    <source>
        <dbReference type="SAM" id="MobiDB-lite"/>
    </source>
</evidence>
<accession>A0ABW6VN25</accession>
<sequence length="189" mass="20812">MLNQATRTTDTDLIIRAARIAENVARHLNATGWYAVALDDFSVLRSIGERALGADHPDTRNQLARWTGETGDILAARDQYAALLPVQKRILGPDHPATLASWQGLAQWTGLAGDSAAARDQFAALLPVRERVLAPTIPTPPTPRRKLVEPLDVTTRPAPRWFQLRRGDEARRSGPPERQQPPEGSRGHT</sequence>
<dbReference type="SUPFAM" id="SSF48452">
    <property type="entry name" value="TPR-like"/>
    <property type="match status" value="1"/>
</dbReference>
<comment type="caution">
    <text evidence="2">The sequence shown here is derived from an EMBL/GenBank/DDBJ whole genome shotgun (WGS) entry which is preliminary data.</text>
</comment>
<dbReference type="Gene3D" id="1.25.40.10">
    <property type="entry name" value="Tetratricopeptide repeat domain"/>
    <property type="match status" value="1"/>
</dbReference>
<reference evidence="2 3" key="1">
    <citation type="submission" date="2024-10" db="EMBL/GenBank/DDBJ databases">
        <title>The Natural Products Discovery Center: Release of the First 8490 Sequenced Strains for Exploring Actinobacteria Biosynthetic Diversity.</title>
        <authorList>
            <person name="Kalkreuter E."/>
            <person name="Kautsar S.A."/>
            <person name="Yang D."/>
            <person name="Bader C.D."/>
            <person name="Teijaro C.N."/>
            <person name="Fluegel L."/>
            <person name="Davis C.M."/>
            <person name="Simpson J.R."/>
            <person name="Lauterbach L."/>
            <person name="Steele A.D."/>
            <person name="Gui C."/>
            <person name="Meng S."/>
            <person name="Li G."/>
            <person name="Viehrig K."/>
            <person name="Ye F."/>
            <person name="Su P."/>
            <person name="Kiefer A.F."/>
            <person name="Nichols A."/>
            <person name="Cepeda A.J."/>
            <person name="Yan W."/>
            <person name="Fan B."/>
            <person name="Jiang Y."/>
            <person name="Adhikari A."/>
            <person name="Zheng C.-J."/>
            <person name="Schuster L."/>
            <person name="Cowan T.M."/>
            <person name="Smanski M.J."/>
            <person name="Chevrette M.G."/>
            <person name="De Carvalho L.P.S."/>
            <person name="Shen B."/>
        </authorList>
    </citation>
    <scope>NUCLEOTIDE SEQUENCE [LARGE SCALE GENOMIC DNA]</scope>
    <source>
        <strain evidence="2 3">NPDC000140</strain>
    </source>
</reference>
<evidence type="ECO:0000313" key="3">
    <source>
        <dbReference type="Proteomes" id="UP001602287"/>
    </source>
</evidence>
<evidence type="ECO:0000313" key="2">
    <source>
        <dbReference type="EMBL" id="MFF5198618.1"/>
    </source>
</evidence>
<organism evidence="2 3">
    <name type="scientific">Micromonospora parva</name>
    <dbReference type="NCBI Taxonomy" id="1464048"/>
    <lineage>
        <taxon>Bacteria</taxon>
        <taxon>Bacillati</taxon>
        <taxon>Actinomycetota</taxon>
        <taxon>Actinomycetes</taxon>
        <taxon>Micromonosporales</taxon>
        <taxon>Micromonosporaceae</taxon>
        <taxon>Micromonospora</taxon>
    </lineage>
</organism>
<dbReference type="InterPro" id="IPR011990">
    <property type="entry name" value="TPR-like_helical_dom_sf"/>
</dbReference>
<keyword evidence="3" id="KW-1185">Reference proteome</keyword>
<dbReference type="Proteomes" id="UP001602287">
    <property type="component" value="Unassembled WGS sequence"/>
</dbReference>
<dbReference type="RefSeq" id="WP_387217665.1">
    <property type="nucleotide sequence ID" value="NZ_JBIAZM010000001.1"/>
</dbReference>
<dbReference type="Pfam" id="PF13424">
    <property type="entry name" value="TPR_12"/>
    <property type="match status" value="1"/>
</dbReference>
<name>A0ABW6VN25_9ACTN</name>
<feature type="compositionally biased region" description="Basic and acidic residues" evidence="1">
    <location>
        <begin position="165"/>
        <end position="175"/>
    </location>
</feature>
<gene>
    <name evidence="2" type="ORF">ACFY3B_03315</name>
</gene>
<proteinExistence type="predicted"/>
<dbReference type="EMBL" id="JBIAZM010000001">
    <property type="protein sequence ID" value="MFF5198618.1"/>
    <property type="molecule type" value="Genomic_DNA"/>
</dbReference>